<dbReference type="Gene3D" id="3.40.50.1820">
    <property type="entry name" value="alpha/beta hydrolase"/>
    <property type="match status" value="1"/>
</dbReference>
<evidence type="ECO:0000313" key="2">
    <source>
        <dbReference type="EMBL" id="MFC6065115.1"/>
    </source>
</evidence>
<protein>
    <submittedName>
        <fullName evidence="2">Alpha/beta fold hydrolase</fullName>
    </submittedName>
</protein>
<evidence type="ECO:0000313" key="3">
    <source>
        <dbReference type="Proteomes" id="UP001596139"/>
    </source>
</evidence>
<evidence type="ECO:0000256" key="1">
    <source>
        <dbReference type="SAM" id="MobiDB-lite"/>
    </source>
</evidence>
<dbReference type="InterPro" id="IPR029058">
    <property type="entry name" value="AB_hydrolase_fold"/>
</dbReference>
<sequence>MTSRPPHPEPAHTAPAPAPAVLGDPGAPRHAVVLGPVMARWDNGAFFRQVAEPLLASGHRVTIHDTLSLLRDGDDLKALAGRWAHRLEQDAAPDVLAGNALGGAIVQTLLDREWTHHAKVLLLSGPTLADDELNAKLERIAAAVDAEGLAAALCLLEEVVRGPGTVTHPKPEPEAPRLDEELAGRRLATGLRLLHDADAREPVRAFPGPLLHVYGEQSLLVQRHHLATGPGPTHHCAGIPRAGMRPHADRPDLTTDAVVRFLGAEES</sequence>
<proteinExistence type="predicted"/>
<organism evidence="2 3">
    <name type="scientific">Streptomyces ochraceiscleroticus</name>
    <dbReference type="NCBI Taxonomy" id="47761"/>
    <lineage>
        <taxon>Bacteria</taxon>
        <taxon>Bacillati</taxon>
        <taxon>Actinomycetota</taxon>
        <taxon>Actinomycetes</taxon>
        <taxon>Kitasatosporales</taxon>
        <taxon>Streptomycetaceae</taxon>
        <taxon>Streptomyces</taxon>
    </lineage>
</organism>
<accession>A0ABW1MMY0</accession>
<dbReference type="GO" id="GO:0016787">
    <property type="term" value="F:hydrolase activity"/>
    <property type="evidence" value="ECO:0007669"/>
    <property type="project" value="UniProtKB-KW"/>
</dbReference>
<keyword evidence="3" id="KW-1185">Reference proteome</keyword>
<dbReference type="Proteomes" id="UP001596139">
    <property type="component" value="Unassembled WGS sequence"/>
</dbReference>
<feature type="compositionally biased region" description="Basic and acidic residues" evidence="1">
    <location>
        <begin position="1"/>
        <end position="10"/>
    </location>
</feature>
<reference evidence="3" key="1">
    <citation type="journal article" date="2019" name="Int. J. Syst. Evol. Microbiol.">
        <title>The Global Catalogue of Microorganisms (GCM) 10K type strain sequencing project: providing services to taxonomists for standard genome sequencing and annotation.</title>
        <authorList>
            <consortium name="The Broad Institute Genomics Platform"/>
            <consortium name="The Broad Institute Genome Sequencing Center for Infectious Disease"/>
            <person name="Wu L."/>
            <person name="Ma J."/>
        </authorList>
    </citation>
    <scope>NUCLEOTIDE SEQUENCE [LARGE SCALE GENOMIC DNA]</scope>
    <source>
        <strain evidence="3">CGMCC 1.15180</strain>
    </source>
</reference>
<dbReference type="RefSeq" id="WP_051861238.1">
    <property type="nucleotide sequence ID" value="NZ_JBHSPX010000006.1"/>
</dbReference>
<comment type="caution">
    <text evidence="2">The sequence shown here is derived from an EMBL/GenBank/DDBJ whole genome shotgun (WGS) entry which is preliminary data.</text>
</comment>
<feature type="region of interest" description="Disordered" evidence="1">
    <location>
        <begin position="1"/>
        <end position="23"/>
    </location>
</feature>
<dbReference type="EMBL" id="JBHSPX010000006">
    <property type="protein sequence ID" value="MFC6065115.1"/>
    <property type="molecule type" value="Genomic_DNA"/>
</dbReference>
<dbReference type="SUPFAM" id="SSF53474">
    <property type="entry name" value="alpha/beta-Hydrolases"/>
    <property type="match status" value="1"/>
</dbReference>
<gene>
    <name evidence="2" type="ORF">ACFP4F_21565</name>
</gene>
<keyword evidence="2" id="KW-0378">Hydrolase</keyword>
<name>A0ABW1MMY0_9ACTN</name>